<dbReference type="InterPro" id="IPR050659">
    <property type="entry name" value="Peptidase_M24B"/>
</dbReference>
<evidence type="ECO:0000313" key="4">
    <source>
        <dbReference type="EMBL" id="GAA2069602.1"/>
    </source>
</evidence>
<feature type="domain" description="Creatinase N-terminal" evidence="3">
    <location>
        <begin position="52"/>
        <end position="186"/>
    </location>
</feature>
<evidence type="ECO:0000259" key="3">
    <source>
        <dbReference type="Pfam" id="PF01321"/>
    </source>
</evidence>
<dbReference type="EMBL" id="BAAAPE010000005">
    <property type="protein sequence ID" value="GAA2069602.1"/>
    <property type="molecule type" value="Genomic_DNA"/>
</dbReference>
<dbReference type="PANTHER" id="PTHR46112">
    <property type="entry name" value="AMINOPEPTIDASE"/>
    <property type="match status" value="1"/>
</dbReference>
<dbReference type="PANTHER" id="PTHR46112:SF2">
    <property type="entry name" value="XAA-PRO AMINOPEPTIDASE P-RELATED"/>
    <property type="match status" value="1"/>
</dbReference>
<dbReference type="InterPro" id="IPR029149">
    <property type="entry name" value="Creatin/AminoP/Spt16_N"/>
</dbReference>
<evidence type="ECO:0000259" key="2">
    <source>
        <dbReference type="Pfam" id="PF00557"/>
    </source>
</evidence>
<comment type="caution">
    <text evidence="4">The sequence shown here is derived from an EMBL/GenBank/DDBJ whole genome shotgun (WGS) entry which is preliminary data.</text>
</comment>
<organism evidence="4 5">
    <name type="scientific">Streptomyces albiaxialis</name>
    <dbReference type="NCBI Taxonomy" id="329523"/>
    <lineage>
        <taxon>Bacteria</taxon>
        <taxon>Bacillati</taxon>
        <taxon>Actinomycetota</taxon>
        <taxon>Actinomycetes</taxon>
        <taxon>Kitasatosporales</taxon>
        <taxon>Streptomycetaceae</taxon>
        <taxon>Streptomyces</taxon>
    </lineage>
</organism>
<dbReference type="Gene3D" id="3.40.350.10">
    <property type="entry name" value="Creatinase/prolidase N-terminal domain"/>
    <property type="match status" value="1"/>
</dbReference>
<protein>
    <submittedName>
        <fullName evidence="4">Xaa-Pro peptidase family protein</fullName>
    </submittedName>
</protein>
<dbReference type="Proteomes" id="UP001500016">
    <property type="component" value="Unassembled WGS sequence"/>
</dbReference>
<dbReference type="InterPro" id="IPR000994">
    <property type="entry name" value="Pept_M24"/>
</dbReference>
<feature type="domain" description="Peptidase M24" evidence="2">
    <location>
        <begin position="194"/>
        <end position="402"/>
    </location>
</feature>
<dbReference type="Gene3D" id="3.90.230.10">
    <property type="entry name" value="Creatinase/methionine aminopeptidase superfamily"/>
    <property type="match status" value="1"/>
</dbReference>
<gene>
    <name evidence="4" type="ORF">GCM10009801_19530</name>
</gene>
<dbReference type="SUPFAM" id="SSF53092">
    <property type="entry name" value="Creatinase/prolidase N-terminal domain"/>
    <property type="match status" value="1"/>
</dbReference>
<dbReference type="CDD" id="cd01066">
    <property type="entry name" value="APP_MetAP"/>
    <property type="match status" value="1"/>
</dbReference>
<accession>A0ABP5HAA8</accession>
<dbReference type="RefSeq" id="WP_344526152.1">
    <property type="nucleotide sequence ID" value="NZ_BAAAPE010000005.1"/>
</dbReference>
<proteinExistence type="predicted"/>
<dbReference type="SUPFAM" id="SSF55920">
    <property type="entry name" value="Creatinase/aminopeptidase"/>
    <property type="match status" value="1"/>
</dbReference>
<dbReference type="InterPro" id="IPR000587">
    <property type="entry name" value="Creatinase_N"/>
</dbReference>
<dbReference type="Pfam" id="PF00557">
    <property type="entry name" value="Peptidase_M24"/>
    <property type="match status" value="1"/>
</dbReference>
<name>A0ABP5HAA8_9ACTN</name>
<evidence type="ECO:0000256" key="1">
    <source>
        <dbReference type="SAM" id="MobiDB-lite"/>
    </source>
</evidence>
<dbReference type="InterPro" id="IPR036005">
    <property type="entry name" value="Creatinase/aminopeptidase-like"/>
</dbReference>
<sequence>MAGTADGGHDGHGPDITQLGSAPSPGWLTRRSAEAVRAAEGPAFEPAEYAARLAALRDRMAGLPLDAMLVFRPSSVEYLCGFHTAETAPQPLLVTHAETHLYIPDLEVGRALASSVAGNLHYCGYADALRGLELFLQHAASVLPRGARVGVETGHPSTPPRALDLLREHGLVAVEPGYLVERARLVLSPAELRRIEEAAEVTRRGVEAGVEAAGATGATDSSVAAAIAAALYDGADSASAWGPLVVSGRRSGIPHSSWVGSPLSAGATFMEFAGTRSRYHAPVMRTVVRDGPLWPADRRLVDLARTAVAAVLEHAAEGVTASHVATQAGKALGRLPDDVMFHQLFGYPVGLAHKPHWMDGAPFYLTPDNHEPLESGMVFHIPGSFRSFGNACVGLSQTFVVERNGTRALTHGPADVIEI</sequence>
<reference evidence="5" key="1">
    <citation type="journal article" date="2019" name="Int. J. Syst. Evol. Microbiol.">
        <title>The Global Catalogue of Microorganisms (GCM) 10K type strain sequencing project: providing services to taxonomists for standard genome sequencing and annotation.</title>
        <authorList>
            <consortium name="The Broad Institute Genomics Platform"/>
            <consortium name="The Broad Institute Genome Sequencing Center for Infectious Disease"/>
            <person name="Wu L."/>
            <person name="Ma J."/>
        </authorList>
    </citation>
    <scope>NUCLEOTIDE SEQUENCE [LARGE SCALE GENOMIC DNA]</scope>
    <source>
        <strain evidence="5">JCM 15478</strain>
    </source>
</reference>
<feature type="region of interest" description="Disordered" evidence="1">
    <location>
        <begin position="1"/>
        <end position="25"/>
    </location>
</feature>
<keyword evidence="5" id="KW-1185">Reference proteome</keyword>
<dbReference type="Pfam" id="PF01321">
    <property type="entry name" value="Creatinase_N"/>
    <property type="match status" value="1"/>
</dbReference>
<evidence type="ECO:0000313" key="5">
    <source>
        <dbReference type="Proteomes" id="UP001500016"/>
    </source>
</evidence>